<dbReference type="STRING" id="595434.RISK_001518"/>
<proteinExistence type="predicted"/>
<protein>
    <submittedName>
        <fullName evidence="1">Uncharacterized protein</fullName>
    </submittedName>
</protein>
<evidence type="ECO:0000313" key="1">
    <source>
        <dbReference type="EMBL" id="KLU06307.1"/>
    </source>
</evidence>
<accession>A0A0J1BID7</accession>
<dbReference type="EMBL" id="LECT01000015">
    <property type="protein sequence ID" value="KLU06307.1"/>
    <property type="molecule type" value="Genomic_DNA"/>
</dbReference>
<dbReference type="Proteomes" id="UP000036367">
    <property type="component" value="Unassembled WGS sequence"/>
</dbReference>
<gene>
    <name evidence="1" type="ORF">RISK_001518</name>
</gene>
<comment type="caution">
    <text evidence="1">The sequence shown here is derived from an EMBL/GenBank/DDBJ whole genome shotgun (WGS) entry which is preliminary data.</text>
</comment>
<keyword evidence="2" id="KW-1185">Reference proteome</keyword>
<organism evidence="1 2">
    <name type="scientific">Rhodopirellula islandica</name>
    <dbReference type="NCBI Taxonomy" id="595434"/>
    <lineage>
        <taxon>Bacteria</taxon>
        <taxon>Pseudomonadati</taxon>
        <taxon>Planctomycetota</taxon>
        <taxon>Planctomycetia</taxon>
        <taxon>Pirellulales</taxon>
        <taxon>Pirellulaceae</taxon>
        <taxon>Rhodopirellula</taxon>
    </lineage>
</organism>
<evidence type="ECO:0000313" key="2">
    <source>
        <dbReference type="Proteomes" id="UP000036367"/>
    </source>
</evidence>
<dbReference type="AlphaFoldDB" id="A0A0J1BID7"/>
<name>A0A0J1BID7_RHOIS</name>
<reference evidence="1" key="1">
    <citation type="submission" date="2015-05" db="EMBL/GenBank/DDBJ databases">
        <title>Permanent draft genome of Rhodopirellula islandicus K833.</title>
        <authorList>
            <person name="Kizina J."/>
            <person name="Richter M."/>
            <person name="Glockner F.O."/>
            <person name="Harder J."/>
        </authorList>
    </citation>
    <scope>NUCLEOTIDE SEQUENCE [LARGE SCALE GENOMIC DNA]</scope>
    <source>
        <strain evidence="1">K833</strain>
    </source>
</reference>
<dbReference type="PATRIC" id="fig|595434.4.peg.1453"/>
<sequence length="39" mass="4285">MKKAVSIGEITPARQLEAALPDVSRLGLSREAKSRYRSV</sequence>